<keyword evidence="1 3" id="KW-0378">Hydrolase</keyword>
<evidence type="ECO:0000313" key="4">
    <source>
        <dbReference type="Proteomes" id="UP000292781"/>
    </source>
</evidence>
<dbReference type="InterPro" id="IPR000639">
    <property type="entry name" value="Epox_hydrolase-like"/>
</dbReference>
<reference evidence="3 4" key="1">
    <citation type="submission" date="2019-02" db="EMBL/GenBank/DDBJ databases">
        <title>Siculibacillus lacustris gen. nov., sp. nov., a new rosette-forming bacterium isolated from a freshwater crater lake (Lake St. Ana, Romania).</title>
        <authorList>
            <person name="Felfoldi T."/>
            <person name="Marton Z."/>
            <person name="Szabo A."/>
            <person name="Mentes A."/>
            <person name="Boka K."/>
            <person name="Marialigeti K."/>
            <person name="Mathe I."/>
            <person name="Koncz M."/>
            <person name="Schumann P."/>
            <person name="Toth E."/>
        </authorList>
    </citation>
    <scope>NUCLEOTIDE SEQUENCE [LARGE SCALE GENOMIC DNA]</scope>
    <source>
        <strain evidence="3 4">SA-279</strain>
    </source>
</reference>
<evidence type="ECO:0000259" key="2">
    <source>
        <dbReference type="Pfam" id="PF00561"/>
    </source>
</evidence>
<dbReference type="InterPro" id="IPR000073">
    <property type="entry name" value="AB_hydrolase_1"/>
</dbReference>
<dbReference type="PRINTS" id="PR00412">
    <property type="entry name" value="EPOXHYDRLASE"/>
</dbReference>
<comment type="caution">
    <text evidence="3">The sequence shown here is derived from an EMBL/GenBank/DDBJ whole genome shotgun (WGS) entry which is preliminary data.</text>
</comment>
<dbReference type="Gene3D" id="3.40.50.1820">
    <property type="entry name" value="alpha/beta hydrolase"/>
    <property type="match status" value="1"/>
</dbReference>
<dbReference type="PANTHER" id="PTHR43329">
    <property type="entry name" value="EPOXIDE HYDROLASE"/>
    <property type="match status" value="1"/>
</dbReference>
<dbReference type="RefSeq" id="WP_131310849.1">
    <property type="nucleotide sequence ID" value="NZ_SJFN01000029.1"/>
</dbReference>
<sequence length="307" mass="33236">MDLVDLYPGWEARTVDVGAVKIFARIGGRPEAPPLVCLHGFPQTHVMWHRVAPALAEHFRVILPDLRGYGWSGVAEIDAAHKAMSKRAMAADVVALMDELGHTRFAVVGHDRGARVAHRLALDHPDRPTRLALLDIVPTATMWARMDAALALRVYHWMFLAQPAPMPETLLTASSRAWIDHTLAAWTAAKSLAPFNTKALAHYRAFFAVPERIAATCEDYRAGATIDRADDEADRLAGRRVAVPTRVLWGAAGFPADAAADPLTVWRDFLAPGTPLDGQAIDAGHFLAEEAPAAVAAALLPFLFSGG</sequence>
<proteinExistence type="predicted"/>
<dbReference type="Proteomes" id="UP000292781">
    <property type="component" value="Unassembled WGS sequence"/>
</dbReference>
<evidence type="ECO:0000313" key="3">
    <source>
        <dbReference type="EMBL" id="TBW34989.1"/>
    </source>
</evidence>
<dbReference type="SUPFAM" id="SSF53474">
    <property type="entry name" value="alpha/beta-Hydrolases"/>
    <property type="match status" value="1"/>
</dbReference>
<dbReference type="Pfam" id="PF00561">
    <property type="entry name" value="Abhydrolase_1"/>
    <property type="match status" value="1"/>
</dbReference>
<feature type="domain" description="AB hydrolase-1" evidence="2">
    <location>
        <begin position="33"/>
        <end position="255"/>
    </location>
</feature>
<name>A0A4Q9VIN6_9HYPH</name>
<organism evidence="3 4">
    <name type="scientific">Siculibacillus lacustris</name>
    <dbReference type="NCBI Taxonomy" id="1549641"/>
    <lineage>
        <taxon>Bacteria</taxon>
        <taxon>Pseudomonadati</taxon>
        <taxon>Pseudomonadota</taxon>
        <taxon>Alphaproteobacteria</taxon>
        <taxon>Hyphomicrobiales</taxon>
        <taxon>Ancalomicrobiaceae</taxon>
        <taxon>Siculibacillus</taxon>
    </lineage>
</organism>
<evidence type="ECO:0000256" key="1">
    <source>
        <dbReference type="ARBA" id="ARBA00022801"/>
    </source>
</evidence>
<dbReference type="GO" id="GO:0016787">
    <property type="term" value="F:hydrolase activity"/>
    <property type="evidence" value="ECO:0007669"/>
    <property type="project" value="UniProtKB-KW"/>
</dbReference>
<gene>
    <name evidence="3" type="ORF">EYW49_17135</name>
</gene>
<protein>
    <submittedName>
        <fullName evidence="3">Alpha/beta hydrolase</fullName>
    </submittedName>
</protein>
<dbReference type="AlphaFoldDB" id="A0A4Q9VIN6"/>
<dbReference type="PRINTS" id="PR00111">
    <property type="entry name" value="ABHYDROLASE"/>
</dbReference>
<dbReference type="OrthoDB" id="9812774at2"/>
<keyword evidence="4" id="KW-1185">Reference proteome</keyword>
<accession>A0A4Q9VIN6</accession>
<dbReference type="EMBL" id="SJFN01000029">
    <property type="protein sequence ID" value="TBW34989.1"/>
    <property type="molecule type" value="Genomic_DNA"/>
</dbReference>
<dbReference type="InterPro" id="IPR029058">
    <property type="entry name" value="AB_hydrolase_fold"/>
</dbReference>